<protein>
    <submittedName>
        <fullName evidence="2">Uncharacterized protein</fullName>
    </submittedName>
</protein>
<reference evidence="2 3" key="1">
    <citation type="submission" date="2020-08" db="EMBL/GenBank/DDBJ databases">
        <title>Genomic Encyclopedia of Type Strains, Phase IV (KMG-V): Genome sequencing to study the core and pangenomes of soil and plant-associated prokaryotes.</title>
        <authorList>
            <person name="Whitman W."/>
        </authorList>
    </citation>
    <scope>NUCLEOTIDE SEQUENCE [LARGE SCALE GENOMIC DNA]</scope>
    <source>
        <strain evidence="2 3">X5P3</strain>
    </source>
</reference>
<organism evidence="2 3">
    <name type="scientific">Granulicella mallensis</name>
    <dbReference type="NCBI Taxonomy" id="940614"/>
    <lineage>
        <taxon>Bacteria</taxon>
        <taxon>Pseudomonadati</taxon>
        <taxon>Acidobacteriota</taxon>
        <taxon>Terriglobia</taxon>
        <taxon>Terriglobales</taxon>
        <taxon>Acidobacteriaceae</taxon>
        <taxon>Granulicella</taxon>
    </lineage>
</organism>
<dbReference type="EMBL" id="JACHIO010000013">
    <property type="protein sequence ID" value="MBB5064882.1"/>
    <property type="molecule type" value="Genomic_DNA"/>
</dbReference>
<feature type="transmembrane region" description="Helical" evidence="1">
    <location>
        <begin position="16"/>
        <end position="34"/>
    </location>
</feature>
<feature type="transmembrane region" description="Helical" evidence="1">
    <location>
        <begin position="70"/>
        <end position="93"/>
    </location>
</feature>
<dbReference type="AlphaFoldDB" id="A0A7W7ZRM8"/>
<feature type="transmembrane region" description="Helical" evidence="1">
    <location>
        <begin position="46"/>
        <end position="64"/>
    </location>
</feature>
<evidence type="ECO:0000313" key="3">
    <source>
        <dbReference type="Proteomes" id="UP000584867"/>
    </source>
</evidence>
<sequence>MAALWVRVPQVLRANAWWLAALFALEGLRYALDFWKFGKGASYHSYLAKAWGLVLAVSIVSVLARGGPVGAITFAVAFGIVTNLEGLTMSLMLPNWQNDVKTLAAAWWLRHEMLARN</sequence>
<keyword evidence="1" id="KW-0472">Membrane</keyword>
<keyword evidence="1" id="KW-1133">Transmembrane helix</keyword>
<evidence type="ECO:0000256" key="1">
    <source>
        <dbReference type="SAM" id="Phobius"/>
    </source>
</evidence>
<gene>
    <name evidence="2" type="ORF">HDF15_003244</name>
</gene>
<name>A0A7W7ZRM8_9BACT</name>
<evidence type="ECO:0000313" key="2">
    <source>
        <dbReference type="EMBL" id="MBB5064882.1"/>
    </source>
</evidence>
<comment type="caution">
    <text evidence="2">The sequence shown here is derived from an EMBL/GenBank/DDBJ whole genome shotgun (WGS) entry which is preliminary data.</text>
</comment>
<keyword evidence="1" id="KW-0812">Transmembrane</keyword>
<dbReference type="Proteomes" id="UP000584867">
    <property type="component" value="Unassembled WGS sequence"/>
</dbReference>
<accession>A0A7W7ZRM8</accession>
<proteinExistence type="predicted"/>